<accession>A0A084IR90</accession>
<keyword evidence="14" id="KW-1185">Reference proteome</keyword>
<dbReference type="InterPro" id="IPR006110">
    <property type="entry name" value="Pol_omega/Rpo6/RPB6"/>
</dbReference>
<comment type="catalytic activity">
    <reaction evidence="10 11">
        <text>RNA(n) + a ribonucleoside 5'-triphosphate = RNA(n+1) + diphosphate</text>
        <dbReference type="Rhea" id="RHEA:21248"/>
        <dbReference type="Rhea" id="RHEA-COMP:14527"/>
        <dbReference type="Rhea" id="RHEA-COMP:17342"/>
        <dbReference type="ChEBI" id="CHEBI:33019"/>
        <dbReference type="ChEBI" id="CHEBI:61557"/>
        <dbReference type="ChEBI" id="CHEBI:140395"/>
        <dbReference type="EC" id="2.7.7.6"/>
    </reaction>
</comment>
<dbReference type="Gene3D" id="3.90.940.10">
    <property type="match status" value="1"/>
</dbReference>
<evidence type="ECO:0000256" key="11">
    <source>
        <dbReference type="HAMAP-Rule" id="MF_00366"/>
    </source>
</evidence>
<keyword evidence="6 11" id="KW-0548">Nucleotidyltransferase</keyword>
<dbReference type="InterPro" id="IPR036161">
    <property type="entry name" value="RPB6/omega-like_sf"/>
</dbReference>
<evidence type="ECO:0000256" key="2">
    <source>
        <dbReference type="ARBA" id="ARBA00012418"/>
    </source>
</evidence>
<dbReference type="eggNOG" id="COG1758">
    <property type="taxonomic scope" value="Bacteria"/>
</dbReference>
<dbReference type="HAMAP" id="MF_00366">
    <property type="entry name" value="RNApol_bact_RpoZ"/>
    <property type="match status" value="1"/>
</dbReference>
<dbReference type="AlphaFoldDB" id="A0A084IR90"/>
<evidence type="ECO:0000256" key="1">
    <source>
        <dbReference type="ARBA" id="ARBA00006711"/>
    </source>
</evidence>
<comment type="similarity">
    <text evidence="1 11">Belongs to the RNA polymerase subunit omega family.</text>
</comment>
<evidence type="ECO:0000256" key="6">
    <source>
        <dbReference type="ARBA" id="ARBA00022695"/>
    </source>
</evidence>
<dbReference type="InterPro" id="IPR003716">
    <property type="entry name" value="DNA-dir_RNA_pol_omega"/>
</dbReference>
<name>A0A084IR90_SALHC</name>
<dbReference type="STRING" id="1304275.C41B8_00705"/>
<feature type="region of interest" description="Disordered" evidence="12">
    <location>
        <begin position="61"/>
        <end position="103"/>
    </location>
</feature>
<dbReference type="Proteomes" id="UP000028302">
    <property type="component" value="Unassembled WGS sequence"/>
</dbReference>
<dbReference type="SMART" id="SM01409">
    <property type="entry name" value="RNA_pol_Rpb6"/>
    <property type="match status" value="1"/>
</dbReference>
<evidence type="ECO:0000256" key="5">
    <source>
        <dbReference type="ARBA" id="ARBA00022679"/>
    </source>
</evidence>
<evidence type="ECO:0000256" key="4">
    <source>
        <dbReference type="ARBA" id="ARBA00022478"/>
    </source>
</evidence>
<evidence type="ECO:0000256" key="3">
    <source>
        <dbReference type="ARBA" id="ARBA00013725"/>
    </source>
</evidence>
<evidence type="ECO:0000256" key="7">
    <source>
        <dbReference type="ARBA" id="ARBA00023163"/>
    </source>
</evidence>
<reference evidence="13 14" key="1">
    <citation type="submission" date="2013-03" db="EMBL/GenBank/DDBJ databases">
        <title>Salinisphaera hydrothermalis C41B8 Genome Sequencing.</title>
        <authorList>
            <person name="Li C."/>
            <person name="Lai Q."/>
            <person name="Shao Z."/>
        </authorList>
    </citation>
    <scope>NUCLEOTIDE SEQUENCE [LARGE SCALE GENOMIC DNA]</scope>
    <source>
        <strain evidence="13 14">C41B8</strain>
    </source>
</reference>
<dbReference type="Pfam" id="PF01192">
    <property type="entry name" value="RNA_pol_Rpb6"/>
    <property type="match status" value="1"/>
</dbReference>
<evidence type="ECO:0000256" key="8">
    <source>
        <dbReference type="ARBA" id="ARBA00029924"/>
    </source>
</evidence>
<comment type="function">
    <text evidence="11">Promotes RNA polymerase assembly. Latches the N- and C-terminal regions of the beta' subunit thereby facilitating its interaction with the beta and alpha subunits.</text>
</comment>
<dbReference type="GO" id="GO:0000428">
    <property type="term" value="C:DNA-directed RNA polymerase complex"/>
    <property type="evidence" value="ECO:0007669"/>
    <property type="project" value="UniProtKB-KW"/>
</dbReference>
<protein>
    <recommendedName>
        <fullName evidence="3 11">DNA-directed RNA polymerase subunit omega</fullName>
        <shortName evidence="11">RNAP omega subunit</shortName>
        <ecNumber evidence="2 11">2.7.7.6</ecNumber>
    </recommendedName>
    <alternativeName>
        <fullName evidence="9 11">RNA polymerase omega subunit</fullName>
    </alternativeName>
    <alternativeName>
        <fullName evidence="8 11">Transcriptase subunit omega</fullName>
    </alternativeName>
</protein>
<organism evidence="13 14">
    <name type="scientific">Salinisphaera hydrothermalis (strain C41B8)</name>
    <dbReference type="NCBI Taxonomy" id="1304275"/>
    <lineage>
        <taxon>Bacteria</taxon>
        <taxon>Pseudomonadati</taxon>
        <taxon>Pseudomonadota</taxon>
        <taxon>Gammaproteobacteria</taxon>
        <taxon>Salinisphaerales</taxon>
        <taxon>Salinisphaeraceae</taxon>
        <taxon>Salinisphaera</taxon>
    </lineage>
</organism>
<proteinExistence type="inferred from homology"/>
<evidence type="ECO:0000256" key="12">
    <source>
        <dbReference type="SAM" id="MobiDB-lite"/>
    </source>
</evidence>
<dbReference type="GO" id="GO:0006351">
    <property type="term" value="P:DNA-templated transcription"/>
    <property type="evidence" value="ECO:0007669"/>
    <property type="project" value="UniProtKB-UniRule"/>
</dbReference>
<evidence type="ECO:0000256" key="10">
    <source>
        <dbReference type="ARBA" id="ARBA00048552"/>
    </source>
</evidence>
<keyword evidence="7 11" id="KW-0804">Transcription</keyword>
<dbReference type="PANTHER" id="PTHR34476">
    <property type="entry name" value="DNA-DIRECTED RNA POLYMERASE SUBUNIT OMEGA"/>
    <property type="match status" value="1"/>
</dbReference>
<comment type="caution">
    <text evidence="13">The sequence shown here is derived from an EMBL/GenBank/DDBJ whole genome shotgun (WGS) entry which is preliminary data.</text>
</comment>
<keyword evidence="5 11" id="KW-0808">Transferase</keyword>
<keyword evidence="4 11" id="KW-0240">DNA-directed RNA polymerase</keyword>
<gene>
    <name evidence="11" type="primary">rpoZ</name>
    <name evidence="13" type="ORF">C41B8_00705</name>
</gene>
<dbReference type="RefSeq" id="WP_051882599.1">
    <property type="nucleotide sequence ID" value="NZ_APNK01000001.1"/>
</dbReference>
<feature type="compositionally biased region" description="Basic and acidic residues" evidence="12">
    <location>
        <begin position="90"/>
        <end position="103"/>
    </location>
</feature>
<dbReference type="OrthoDB" id="9796300at2"/>
<dbReference type="PANTHER" id="PTHR34476:SF1">
    <property type="entry name" value="DNA-DIRECTED RNA POLYMERASE SUBUNIT OMEGA"/>
    <property type="match status" value="1"/>
</dbReference>
<dbReference type="SUPFAM" id="SSF63562">
    <property type="entry name" value="RPB6/omega subunit-like"/>
    <property type="match status" value="1"/>
</dbReference>
<comment type="subunit">
    <text evidence="11">The RNAP catalytic core consists of 2 alpha, 1 beta, 1 beta' and 1 omega subunit. When a sigma factor is associated with the core the holoenzyme is formed, which can initiate transcription.</text>
</comment>
<dbReference type="GO" id="GO:0003899">
    <property type="term" value="F:DNA-directed RNA polymerase activity"/>
    <property type="evidence" value="ECO:0007669"/>
    <property type="project" value="UniProtKB-UniRule"/>
</dbReference>
<sequence>MARVTVEDCLEHVDNKFELATIASKRARQLARGAHSQLDWEDDKPSVLALREIAEGLVSRDILEEPDLPPMSSSMEAPRPAEPSEDDFQADEKRGAKRADSGE</sequence>
<dbReference type="PATRIC" id="fig|1304275.5.peg.140"/>
<evidence type="ECO:0000313" key="13">
    <source>
        <dbReference type="EMBL" id="KEZ79224.1"/>
    </source>
</evidence>
<dbReference type="EC" id="2.7.7.6" evidence="2 11"/>
<evidence type="ECO:0000256" key="9">
    <source>
        <dbReference type="ARBA" id="ARBA00030998"/>
    </source>
</evidence>
<dbReference type="NCBIfam" id="TIGR00690">
    <property type="entry name" value="rpoZ"/>
    <property type="match status" value="1"/>
</dbReference>
<evidence type="ECO:0000313" key="14">
    <source>
        <dbReference type="Proteomes" id="UP000028302"/>
    </source>
</evidence>
<dbReference type="GO" id="GO:0003677">
    <property type="term" value="F:DNA binding"/>
    <property type="evidence" value="ECO:0007669"/>
    <property type="project" value="UniProtKB-UniRule"/>
</dbReference>
<dbReference type="EMBL" id="APNK01000001">
    <property type="protein sequence ID" value="KEZ79224.1"/>
    <property type="molecule type" value="Genomic_DNA"/>
</dbReference>